<dbReference type="AlphaFoldDB" id="A0A1K1SQ43"/>
<evidence type="ECO:0008006" key="5">
    <source>
        <dbReference type="Google" id="ProtNLM"/>
    </source>
</evidence>
<dbReference type="SUPFAM" id="SSF53474">
    <property type="entry name" value="alpha/beta-Hydrolases"/>
    <property type="match status" value="1"/>
</dbReference>
<dbReference type="Proteomes" id="UP000183788">
    <property type="component" value="Unassembled WGS sequence"/>
</dbReference>
<keyword evidence="4" id="KW-1185">Reference proteome</keyword>
<accession>A0A1K1SQ43</accession>
<dbReference type="EMBL" id="CP140154">
    <property type="protein sequence ID" value="WQG89968.1"/>
    <property type="molecule type" value="Genomic_DNA"/>
</dbReference>
<name>A0A1K1SQ43_9BACT</name>
<dbReference type="STRING" id="1004.SAMN05661012_05857"/>
<proteinExistence type="predicted"/>
<reference evidence="1 3" key="1">
    <citation type="submission" date="2016-11" db="EMBL/GenBank/DDBJ databases">
        <authorList>
            <person name="Jaros S."/>
            <person name="Januszkiewicz K."/>
            <person name="Wedrychowicz H."/>
        </authorList>
    </citation>
    <scope>NUCLEOTIDE SEQUENCE [LARGE SCALE GENOMIC DNA]</scope>
    <source>
        <strain evidence="1 3">DSM 784</strain>
    </source>
</reference>
<organism evidence="1 3">
    <name type="scientific">Chitinophaga sancti</name>
    <dbReference type="NCBI Taxonomy" id="1004"/>
    <lineage>
        <taxon>Bacteria</taxon>
        <taxon>Pseudomonadati</taxon>
        <taxon>Bacteroidota</taxon>
        <taxon>Chitinophagia</taxon>
        <taxon>Chitinophagales</taxon>
        <taxon>Chitinophagaceae</taxon>
        <taxon>Chitinophaga</taxon>
    </lineage>
</organism>
<reference evidence="2 4" key="2">
    <citation type="submission" date="2023-11" db="EMBL/GenBank/DDBJ databases">
        <title>MicrobeMod: A computational toolkit for identifying prokaryotic methylation and restriction-modification with nanopore sequencing.</title>
        <authorList>
            <person name="Crits-Christoph A."/>
            <person name="Kang S.C."/>
            <person name="Lee H."/>
            <person name="Ostrov N."/>
        </authorList>
    </citation>
    <scope>NUCLEOTIDE SEQUENCE [LARGE SCALE GENOMIC DNA]</scope>
    <source>
        <strain evidence="2 4">ATCC 23090</strain>
    </source>
</reference>
<evidence type="ECO:0000313" key="2">
    <source>
        <dbReference type="EMBL" id="WQG89968.1"/>
    </source>
</evidence>
<dbReference type="EMBL" id="FPIZ01000028">
    <property type="protein sequence ID" value="SFW86199.1"/>
    <property type="molecule type" value="Genomic_DNA"/>
</dbReference>
<protein>
    <recommendedName>
        <fullName evidence="5">Alpha/beta hydrolase family protein</fullName>
    </recommendedName>
</protein>
<dbReference type="OrthoDB" id="9764953at2"/>
<dbReference type="InterPro" id="IPR029058">
    <property type="entry name" value="AB_hydrolase_fold"/>
</dbReference>
<dbReference type="Gene3D" id="3.40.50.1820">
    <property type="entry name" value="alpha/beta hydrolase"/>
    <property type="match status" value="1"/>
</dbReference>
<sequence>MRCFLLLLLLQASACSSHESFPTGKVVDTVACKADPSQTYAVYVPSNNNGAVIYCFDAHGAGALPLNNYKSLADKYGYILVGSNNSKNGNDWSTTENIWQALVKDTRERLPVDTSHVYTLGFSGGAKVAGYVALNHPGIKSVIVNGAGLPDGTPPGNFPFTYTTLAGEGDLNLTDLLAYDQALNKTATKHHLISYKGKHEWAPATAMDIAFGGLKADESLAPTDLMPKTRTRMEMAVQANQFLRAEMECRLWLSYSPNDAFFKNQLEIITGNPAYKAQAKEQLAVLVKEQKTKEDYSANLGTNDSTYWPGVIKGLNAGAALPTLEGPMNQRLLAYLSLMFYSVSNHYLASHADAVARHFVDLYKLADPANSETYYMSAMLYARAGDTGNAMKEMNLAMKNGFKDKERFKQQAEFQAIKESLKW</sequence>
<evidence type="ECO:0000313" key="3">
    <source>
        <dbReference type="Proteomes" id="UP000183788"/>
    </source>
</evidence>
<gene>
    <name evidence="1" type="ORF">SAMN05661012_05857</name>
    <name evidence="2" type="ORF">SR876_00555</name>
</gene>
<dbReference type="Proteomes" id="UP001326715">
    <property type="component" value="Chromosome"/>
</dbReference>
<dbReference type="RefSeq" id="WP_072365253.1">
    <property type="nucleotide sequence ID" value="NZ_CP139972.1"/>
</dbReference>
<evidence type="ECO:0000313" key="1">
    <source>
        <dbReference type="EMBL" id="SFW86199.1"/>
    </source>
</evidence>
<evidence type="ECO:0000313" key="4">
    <source>
        <dbReference type="Proteomes" id="UP001326715"/>
    </source>
</evidence>